<dbReference type="GO" id="GO:0009088">
    <property type="term" value="P:threonine biosynthetic process"/>
    <property type="evidence" value="ECO:0007669"/>
    <property type="project" value="UniProtKB-UniPathway"/>
</dbReference>
<dbReference type="PANTHER" id="PTHR21499">
    <property type="entry name" value="ASPARTATE KINASE"/>
    <property type="match status" value="1"/>
</dbReference>
<evidence type="ECO:0000256" key="2">
    <source>
        <dbReference type="ARBA" id="ARBA00010122"/>
    </source>
</evidence>
<gene>
    <name evidence="10" type="primary">metL</name>
    <name evidence="10" type="ORF">CF67_03035</name>
</gene>
<dbReference type="InterPro" id="IPR001341">
    <property type="entry name" value="Asp_kinase"/>
</dbReference>
<evidence type="ECO:0000256" key="5">
    <source>
        <dbReference type="ARBA" id="ARBA00022777"/>
    </source>
</evidence>
<dbReference type="SUPFAM" id="SSF53633">
    <property type="entry name" value="Carbamate kinase-like"/>
    <property type="match status" value="1"/>
</dbReference>
<evidence type="ECO:0000256" key="8">
    <source>
        <dbReference type="RuleBase" id="RU004249"/>
    </source>
</evidence>
<sequence length="481" mass="53776">MTISRQLHKFGGNSLATPECYQHVVQIIKEHSNNGDIIVVSASGKTTDFLIKFVSYLRKDKCVADEILQELYKFHTKLVKKLLKEERRFQVLVQLGSEFNTLRELVAPLNAEIEARVLGYGEIWSARLLAAVLCQENLPAINQDSRDFLRANLGIQPEIDLNSSYPLVKKMLVKHPHRRLVITGFMARDKQRNTVLLGRNGSDYSATAIGILTGVYQVTIWSDVAGVYSADPYIVNDAHLLPCLGLDEADELARLATPVLHSRTLQPVAQSKMHLHLRSSYQPKLGSTRIERTLSSHSGAKVITSLDEVLLIQLTFNHQKHNLQDTISSLLQNLKSAQLEPLTYETKIELYTFRLAYTTEKVNAALSYLQNLAIDTTTVKIQEGYSLIAAVGSGIVKNLNHCHDFYQQLKAHPIEFISESQSALSLVAILRNTSVSPLVIAIHNQLFQIKKQASVPPLPFTKTLSTPPAQCLYDSIECKLS</sequence>
<dbReference type="eggNOG" id="COG0527">
    <property type="taxonomic scope" value="Bacteria"/>
</dbReference>
<dbReference type="Proteomes" id="UP000053784">
    <property type="component" value="Unassembled WGS sequence"/>
</dbReference>
<comment type="pathway">
    <text evidence="8">Amino-acid biosynthesis; L-methionine biosynthesis via de novo pathway; L-homoserine from L-aspartate: step 1/3.</text>
</comment>
<organism evidence="10 11">
    <name type="scientific">Candidatus Photodesmus blepharonis</name>
    <dbReference type="NCBI Taxonomy" id="1179155"/>
    <lineage>
        <taxon>Bacteria</taxon>
        <taxon>Pseudomonadati</taxon>
        <taxon>Pseudomonadota</taxon>
        <taxon>Gammaproteobacteria</taxon>
        <taxon>Vibrionales</taxon>
        <taxon>Vibrionaceae</taxon>
        <taxon>Candidatus Photodesmus</taxon>
    </lineage>
</organism>
<evidence type="ECO:0000259" key="9">
    <source>
        <dbReference type="Pfam" id="PF00696"/>
    </source>
</evidence>
<dbReference type="Pfam" id="PF00696">
    <property type="entry name" value="AA_kinase"/>
    <property type="match status" value="1"/>
</dbReference>
<keyword evidence="8" id="KW-0028">Amino-acid biosynthesis</keyword>
<comment type="similarity">
    <text evidence="2 7">Belongs to the aspartokinase family.</text>
</comment>
<comment type="catalytic activity">
    <reaction evidence="7">
        <text>L-aspartate + ATP = 4-phospho-L-aspartate + ADP</text>
        <dbReference type="Rhea" id="RHEA:23776"/>
        <dbReference type="ChEBI" id="CHEBI:29991"/>
        <dbReference type="ChEBI" id="CHEBI:30616"/>
        <dbReference type="ChEBI" id="CHEBI:57535"/>
        <dbReference type="ChEBI" id="CHEBI:456216"/>
        <dbReference type="EC" id="2.7.2.4"/>
    </reaction>
</comment>
<keyword evidence="11" id="KW-1185">Reference proteome</keyword>
<keyword evidence="3 7" id="KW-0808">Transferase</keyword>
<dbReference type="NCBIfam" id="TIGR00657">
    <property type="entry name" value="asp_kinases"/>
    <property type="match status" value="1"/>
</dbReference>
<dbReference type="Gene3D" id="1.20.120.1320">
    <property type="entry name" value="Aspartokinase, catalytic domain"/>
    <property type="match status" value="1"/>
</dbReference>
<evidence type="ECO:0000313" key="11">
    <source>
        <dbReference type="Proteomes" id="UP000053784"/>
    </source>
</evidence>
<name>A0A084CN64_9GAMM</name>
<dbReference type="InterPro" id="IPR036393">
    <property type="entry name" value="AceGlu_kinase-like_sf"/>
</dbReference>
<dbReference type="AlphaFoldDB" id="A0A084CN64"/>
<feature type="domain" description="Aspartate/glutamate/uridylate kinase" evidence="9">
    <location>
        <begin position="5"/>
        <end position="278"/>
    </location>
</feature>
<dbReference type="UniPathway" id="UPA00051">
    <property type="reaction ID" value="UER00462"/>
</dbReference>
<dbReference type="GO" id="GO:0004072">
    <property type="term" value="F:aspartate kinase activity"/>
    <property type="evidence" value="ECO:0007669"/>
    <property type="project" value="UniProtKB-EC"/>
</dbReference>
<proteinExistence type="inferred from homology"/>
<dbReference type="GO" id="GO:0005524">
    <property type="term" value="F:ATP binding"/>
    <property type="evidence" value="ECO:0007669"/>
    <property type="project" value="UniProtKB-KW"/>
</dbReference>
<dbReference type="GO" id="GO:0009090">
    <property type="term" value="P:homoserine biosynthetic process"/>
    <property type="evidence" value="ECO:0007669"/>
    <property type="project" value="TreeGrafter"/>
</dbReference>
<dbReference type="GO" id="GO:0009089">
    <property type="term" value="P:lysine biosynthetic process via diaminopimelate"/>
    <property type="evidence" value="ECO:0007669"/>
    <property type="project" value="UniProtKB-UniPathway"/>
</dbReference>
<dbReference type="EC" id="2.7.2.4" evidence="7"/>
<reference evidence="10 11" key="1">
    <citation type="submission" date="2014-03" db="EMBL/GenBank/DDBJ databases">
        <title>Selection and divergence in the genomes of co-occurring obligate luminous symbionts with specific hosts.</title>
        <authorList>
            <person name="Hendry T.A."/>
            <person name="de Wet J.R."/>
            <person name="Dunlap P.V."/>
        </authorList>
    </citation>
    <scope>NUCLEOTIDE SEQUENCE [LARGE SCALE GENOMIC DNA]</scope>
    <source>
        <strain evidence="10 11">Ppalp.1</strain>
    </source>
</reference>
<keyword evidence="4" id="KW-0547">Nucleotide-binding</keyword>
<dbReference type="InterPro" id="IPR001048">
    <property type="entry name" value="Asp/Glu/Uridylate_kinase"/>
</dbReference>
<comment type="pathway">
    <text evidence="1 8">Amino-acid biosynthesis; L-lysine biosynthesis via DAP pathway; (S)-tetrahydrodipicolinate from L-aspartate: step 1/4.</text>
</comment>
<evidence type="ECO:0000256" key="4">
    <source>
        <dbReference type="ARBA" id="ARBA00022741"/>
    </source>
</evidence>
<evidence type="ECO:0000256" key="1">
    <source>
        <dbReference type="ARBA" id="ARBA00004766"/>
    </source>
</evidence>
<dbReference type="UniPathway" id="UPA00034">
    <property type="reaction ID" value="UER00015"/>
</dbReference>
<dbReference type="OrthoDB" id="9799110at2"/>
<dbReference type="InterPro" id="IPR042199">
    <property type="entry name" value="AsparK_Bifunc_asparK/hSer_DH"/>
</dbReference>
<comment type="pathway">
    <text evidence="8">Amino-acid biosynthesis; L-threonine biosynthesis; L-threonine from L-aspartate: step 1/5.</text>
</comment>
<dbReference type="UniPathway" id="UPA00050">
    <property type="reaction ID" value="UER00461"/>
</dbReference>
<keyword evidence="5 7" id="KW-0418">Kinase</keyword>
<accession>A0A084CN64</accession>
<dbReference type="GO" id="GO:0005829">
    <property type="term" value="C:cytosol"/>
    <property type="evidence" value="ECO:0007669"/>
    <property type="project" value="TreeGrafter"/>
</dbReference>
<dbReference type="Gene3D" id="3.30.2130.10">
    <property type="entry name" value="VC0802-like"/>
    <property type="match status" value="1"/>
</dbReference>
<protein>
    <recommendedName>
        <fullName evidence="7">Aspartokinase</fullName>
        <ecNumber evidence="7">2.7.2.4</ecNumber>
    </recommendedName>
</protein>
<dbReference type="PANTHER" id="PTHR21499:SF29">
    <property type="entry name" value="BIFUNCTIONAL ASPARTOKINASE_HOMOSERINE DEHYDROGENASE 2"/>
    <property type="match status" value="1"/>
</dbReference>
<keyword evidence="6" id="KW-0067">ATP-binding</keyword>
<evidence type="ECO:0000313" key="10">
    <source>
        <dbReference type="EMBL" id="KEY91243.1"/>
    </source>
</evidence>
<evidence type="ECO:0000256" key="3">
    <source>
        <dbReference type="ARBA" id="ARBA00022679"/>
    </source>
</evidence>
<dbReference type="Gene3D" id="3.40.1160.10">
    <property type="entry name" value="Acetylglutamate kinase-like"/>
    <property type="match status" value="1"/>
</dbReference>
<evidence type="ECO:0000256" key="7">
    <source>
        <dbReference type="RuleBase" id="RU003448"/>
    </source>
</evidence>
<comment type="caution">
    <text evidence="10">The sequence shown here is derived from an EMBL/GenBank/DDBJ whole genome shotgun (WGS) entry which is preliminary data.</text>
</comment>
<dbReference type="STRING" id="1179155.CF67_03035"/>
<evidence type="ECO:0000256" key="6">
    <source>
        <dbReference type="ARBA" id="ARBA00022840"/>
    </source>
</evidence>
<dbReference type="EMBL" id="JGVK01000022">
    <property type="protein sequence ID" value="KEY91243.1"/>
    <property type="molecule type" value="Genomic_DNA"/>
</dbReference>